<dbReference type="Gene3D" id="3.40.720.10">
    <property type="entry name" value="Alkaline Phosphatase, subunit A"/>
    <property type="match status" value="1"/>
</dbReference>
<keyword evidence="2" id="KW-1185">Reference proteome</keyword>
<dbReference type="SUPFAM" id="SSF53649">
    <property type="entry name" value="Alkaline phosphatase-like"/>
    <property type="match status" value="1"/>
</dbReference>
<sequence length="100" mass="11670">MVQKREAGHLSCLTPQHKYTYWWYSEGSIEPVEELFDTKNDPHEMTNLAGKTNSEAVLSDMRKRYDQELAKWKSQAVDYNDYQRYGTLFSRALPSSDASK</sequence>
<evidence type="ECO:0000313" key="2">
    <source>
        <dbReference type="Proteomes" id="UP000551616"/>
    </source>
</evidence>
<gene>
    <name evidence="1" type="ORF">HOV93_24030</name>
</gene>
<name>A0A7V8V5J2_9BACT</name>
<comment type="caution">
    <text evidence="1">The sequence shown here is derived from an EMBL/GenBank/DDBJ whole genome shotgun (WGS) entry which is preliminary data.</text>
</comment>
<evidence type="ECO:0008006" key="3">
    <source>
        <dbReference type="Google" id="ProtNLM"/>
    </source>
</evidence>
<reference evidence="1 2" key="1">
    <citation type="submission" date="2020-05" db="EMBL/GenBank/DDBJ databases">
        <title>Bremerella alba sp. nov., a novel planctomycete isolated from the surface of the macroalga Fucus spiralis.</title>
        <authorList>
            <person name="Godinho O."/>
            <person name="Botelho R."/>
            <person name="Albuquerque L."/>
            <person name="Wiegand S."/>
            <person name="Da Costa M.S."/>
            <person name="Lobo-Da-Cunha A."/>
            <person name="Jogler C."/>
            <person name="Lage O.M."/>
        </authorList>
    </citation>
    <scope>NUCLEOTIDE SEQUENCE [LARGE SCALE GENOMIC DNA]</scope>
    <source>
        <strain evidence="1 2">FF15</strain>
    </source>
</reference>
<dbReference type="RefSeq" id="WP_207396672.1">
    <property type="nucleotide sequence ID" value="NZ_JABRWO010000006.1"/>
</dbReference>
<proteinExistence type="predicted"/>
<accession>A0A7V8V5J2</accession>
<protein>
    <recommendedName>
        <fullName evidence="3">N-sulphoglucosamine sulphohydrolase C-terminal domain-containing protein</fullName>
    </recommendedName>
</protein>
<evidence type="ECO:0000313" key="1">
    <source>
        <dbReference type="EMBL" id="MBA2115230.1"/>
    </source>
</evidence>
<dbReference type="EMBL" id="JABRWO010000006">
    <property type="protein sequence ID" value="MBA2115230.1"/>
    <property type="molecule type" value="Genomic_DNA"/>
</dbReference>
<dbReference type="Proteomes" id="UP000551616">
    <property type="component" value="Unassembled WGS sequence"/>
</dbReference>
<organism evidence="1 2">
    <name type="scientific">Bremerella alba</name>
    <dbReference type="NCBI Taxonomy" id="980252"/>
    <lineage>
        <taxon>Bacteria</taxon>
        <taxon>Pseudomonadati</taxon>
        <taxon>Planctomycetota</taxon>
        <taxon>Planctomycetia</taxon>
        <taxon>Pirellulales</taxon>
        <taxon>Pirellulaceae</taxon>
        <taxon>Bremerella</taxon>
    </lineage>
</organism>
<dbReference type="InterPro" id="IPR017850">
    <property type="entry name" value="Alkaline_phosphatase_core_sf"/>
</dbReference>
<dbReference type="AlphaFoldDB" id="A0A7V8V5J2"/>